<dbReference type="EMBL" id="ONZP01000359">
    <property type="protein sequence ID" value="SPJ82392.1"/>
    <property type="molecule type" value="Genomic_DNA"/>
</dbReference>
<keyword evidence="3" id="KW-0812">Transmembrane</keyword>
<name>A0AAE8MF01_9HYPO</name>
<gene>
    <name evidence="4" type="ORF">FTOL_09797</name>
</gene>
<feature type="region of interest" description="Disordered" evidence="2">
    <location>
        <begin position="126"/>
        <end position="161"/>
    </location>
</feature>
<evidence type="ECO:0000256" key="2">
    <source>
        <dbReference type="SAM" id="MobiDB-lite"/>
    </source>
</evidence>
<comment type="caution">
    <text evidence="4">The sequence shown here is derived from an EMBL/GenBank/DDBJ whole genome shotgun (WGS) entry which is preliminary data.</text>
</comment>
<dbReference type="Proteomes" id="UP001187734">
    <property type="component" value="Unassembled WGS sequence"/>
</dbReference>
<reference evidence="4" key="1">
    <citation type="submission" date="2018-03" db="EMBL/GenBank/DDBJ databases">
        <authorList>
            <person name="Guldener U."/>
        </authorList>
    </citation>
    <scope>NUCLEOTIDE SEQUENCE</scope>
</reference>
<proteinExistence type="predicted"/>
<keyword evidence="3" id="KW-1133">Transmembrane helix</keyword>
<feature type="transmembrane region" description="Helical" evidence="3">
    <location>
        <begin position="20"/>
        <end position="42"/>
    </location>
</feature>
<evidence type="ECO:0000256" key="1">
    <source>
        <dbReference type="SAM" id="Coils"/>
    </source>
</evidence>
<keyword evidence="5" id="KW-1185">Reference proteome</keyword>
<feature type="coiled-coil region" evidence="1">
    <location>
        <begin position="69"/>
        <end position="110"/>
    </location>
</feature>
<protein>
    <submittedName>
        <fullName evidence="4">Uncharacterized protein</fullName>
    </submittedName>
</protein>
<accession>A0AAE8MF01</accession>
<evidence type="ECO:0000313" key="5">
    <source>
        <dbReference type="Proteomes" id="UP001187734"/>
    </source>
</evidence>
<evidence type="ECO:0000313" key="4">
    <source>
        <dbReference type="EMBL" id="SPJ82392.1"/>
    </source>
</evidence>
<keyword evidence="1" id="KW-0175">Coiled coil</keyword>
<dbReference type="AlphaFoldDB" id="A0AAE8MF01"/>
<keyword evidence="3" id="KW-0472">Membrane</keyword>
<evidence type="ECO:0000256" key="3">
    <source>
        <dbReference type="SAM" id="Phobius"/>
    </source>
</evidence>
<sequence length="161" mass="18368">MAPIQLRTDNAHYSPEQLLFASVISLASILFVVVIWLTVMVFRERKHTFRLLLLEQLSAETYTKYAVQKARFEAELLHANEELDQSKENAAELQKKVDELEKKVKAAKDDKPAVCDVCGRIRRYMQNSPRQSKTNTTSTRPFQATVMSAPTSPQWAPASRD</sequence>
<feature type="compositionally biased region" description="Polar residues" evidence="2">
    <location>
        <begin position="126"/>
        <end position="154"/>
    </location>
</feature>
<organism evidence="4 5">
    <name type="scientific">Fusarium torulosum</name>
    <dbReference type="NCBI Taxonomy" id="33205"/>
    <lineage>
        <taxon>Eukaryota</taxon>
        <taxon>Fungi</taxon>
        <taxon>Dikarya</taxon>
        <taxon>Ascomycota</taxon>
        <taxon>Pezizomycotina</taxon>
        <taxon>Sordariomycetes</taxon>
        <taxon>Hypocreomycetidae</taxon>
        <taxon>Hypocreales</taxon>
        <taxon>Nectriaceae</taxon>
        <taxon>Fusarium</taxon>
    </lineage>
</organism>